<dbReference type="HOGENOM" id="CLU_3237773_0_0_10"/>
<evidence type="ECO:0000313" key="1">
    <source>
        <dbReference type="EMBL" id="EFZ37961.1"/>
    </source>
</evidence>
<gene>
    <name evidence="1" type="ORF">HMPREF0663_10330</name>
</gene>
<accession>E7RMI0</accession>
<sequence>MPSNNIKKCLFILCYILFTLPLQEDKLKTNNLKVRVFCFLASV</sequence>
<keyword evidence="2" id="KW-1185">Reference proteome</keyword>
<name>E7RMI0_9BACT</name>
<dbReference type="Proteomes" id="UP000005580">
    <property type="component" value="Unassembled WGS sequence"/>
</dbReference>
<organism evidence="1 2">
    <name type="scientific">Hoylesella oralis ATCC 33269</name>
    <dbReference type="NCBI Taxonomy" id="873533"/>
    <lineage>
        <taxon>Bacteria</taxon>
        <taxon>Pseudomonadati</taxon>
        <taxon>Bacteroidota</taxon>
        <taxon>Bacteroidia</taxon>
        <taxon>Bacteroidales</taxon>
        <taxon>Prevotellaceae</taxon>
        <taxon>Hoylesella</taxon>
    </lineage>
</organism>
<proteinExistence type="predicted"/>
<reference evidence="1" key="1">
    <citation type="submission" date="2011-01" db="EMBL/GenBank/DDBJ databases">
        <authorList>
            <person name="Muzny D."/>
            <person name="Qin X."/>
            <person name="Buhay C."/>
            <person name="Dugan-Rocha S."/>
            <person name="Ding Y."/>
            <person name="Chen G."/>
            <person name="Hawes A."/>
            <person name="Holder M."/>
            <person name="Jhangiani S."/>
            <person name="Johnson A."/>
            <person name="Khan Z."/>
            <person name="Li Z."/>
            <person name="Liu W."/>
            <person name="Liu X."/>
            <person name="Perez L."/>
            <person name="Shen H."/>
            <person name="Wang Q."/>
            <person name="Watt J."/>
            <person name="Xi L."/>
            <person name="Xin Y."/>
            <person name="Zhou J."/>
            <person name="Deng J."/>
            <person name="Jiang H."/>
            <person name="Liu Y."/>
            <person name="Qu J."/>
            <person name="Song X.-Z."/>
            <person name="Zhang L."/>
            <person name="Villasana D."/>
            <person name="Johnson A."/>
            <person name="Liu J."/>
            <person name="Liyanage D."/>
            <person name="Lorensuhewa L."/>
            <person name="Robinson T."/>
            <person name="Song A."/>
            <person name="Song B.-B."/>
            <person name="Dinh H."/>
            <person name="Thornton R."/>
            <person name="Coyle M."/>
            <person name="Francisco L."/>
            <person name="Jackson L."/>
            <person name="Javaid M."/>
            <person name="Korchina V."/>
            <person name="Kovar C."/>
            <person name="Mata R."/>
            <person name="Mathew T."/>
            <person name="Ngo R."/>
            <person name="Nguyen L."/>
            <person name="Nguyen N."/>
            <person name="Okwuonu G."/>
            <person name="Ongeri F."/>
            <person name="Pham C."/>
            <person name="Simmons D."/>
            <person name="Wilczek-Boney K."/>
            <person name="Hale W."/>
            <person name="Jakkamsetti A."/>
            <person name="Pham P."/>
            <person name="Ruth R."/>
            <person name="San Lucas F."/>
            <person name="Warren J."/>
            <person name="Zhang J."/>
            <person name="Zhao Z."/>
            <person name="Zhou C."/>
            <person name="Zhu D."/>
            <person name="Lee S."/>
            <person name="Bess C."/>
            <person name="Blankenburg K."/>
            <person name="Forbes L."/>
            <person name="Fu Q."/>
            <person name="Gubbala S."/>
            <person name="Hirani K."/>
            <person name="Jayaseelan J.C."/>
            <person name="Lara F."/>
            <person name="Munidasa M."/>
            <person name="Palculict T."/>
            <person name="Patil S."/>
            <person name="Pu L.-L."/>
            <person name="Saada N."/>
            <person name="Tang L."/>
            <person name="Weissenberger G."/>
            <person name="Zhu Y."/>
            <person name="Hemphill L."/>
            <person name="Shang Y."/>
            <person name="Youmans B."/>
            <person name="Ayvaz T."/>
            <person name="Ross M."/>
            <person name="Santibanez J."/>
            <person name="Aqrawi P."/>
            <person name="Gross S."/>
            <person name="Joshi V."/>
            <person name="Fowler G."/>
            <person name="Nazareth L."/>
            <person name="Reid J."/>
            <person name="Worley K."/>
            <person name="Petrosino J."/>
            <person name="Highlander S."/>
            <person name="Gibbs R."/>
        </authorList>
    </citation>
    <scope>NUCLEOTIDE SEQUENCE [LARGE SCALE GENOMIC DNA]</scope>
    <source>
        <strain evidence="1">ATCC 33269</strain>
    </source>
</reference>
<dbReference type="AlphaFoldDB" id="E7RMI0"/>
<comment type="caution">
    <text evidence="1">The sequence shown here is derived from an EMBL/GenBank/DDBJ whole genome shotgun (WGS) entry which is preliminary data.</text>
</comment>
<protein>
    <submittedName>
        <fullName evidence="1">Uncharacterized protein</fullName>
    </submittedName>
</protein>
<evidence type="ECO:0000313" key="2">
    <source>
        <dbReference type="Proteomes" id="UP000005580"/>
    </source>
</evidence>
<dbReference type="EMBL" id="AEPE02000002">
    <property type="protein sequence ID" value="EFZ37961.1"/>
    <property type="molecule type" value="Genomic_DNA"/>
</dbReference>